<protein>
    <submittedName>
        <fullName evidence="1">Uncharacterized protein</fullName>
    </submittedName>
</protein>
<dbReference type="EMBL" id="JAUQSX010000012">
    <property type="protein sequence ID" value="MDO7848685.1"/>
    <property type="molecule type" value="Genomic_DNA"/>
</dbReference>
<sequence>MNYIYWNKTVADFIFTSTRAGQEVFLYLTEDDLIQALKKTAGQPNAQLLTTQLAAQEDQVIIADFWQAMKSGPLFWRPTSNHTTQEYWQGGSGAQGRRIRVAPINPAQAAKYAYEDWKRAPLSGQVYGGRKFYYEQGSSTQTVPLHLLYLACFTMPFSMVDAPEQSASYYEIWRKFFLDRGLIRSSSDFPSNTLTELRSAWPSMWEELARWSQQELAGERGTLMARQLGGHAYVGWPQSQCLLPPAVLNRLPRFFAHHNLLPGSRITAVEMHKMLLAGPLPLPAAAHRELQKDSPLGKALTDIVARKLQAWGGNTSYRERKIVVRQGVEQVEEVFHRGITYGTLLPFLPIDLAESETITWSYRLSIRTPLPENLTIAVHGQPSQMVEPASAEWSCELLGILPRTALQEFSDSHNKWILRAKLNPLQVFVPGGRYNFHQQWVPIPTLEQGTELLILCEKHLANDVRQLAQAANSYQDWSNFAGLPATHSLFWLSNLPRNTTALAGVQVPTETYIRAHGGLDCGHRSFLAASPPTFRLINGAVGQQLGYALLPVGSPTSLLPDTRAAHDQGAWRLPHDLPVGEQFRIVGIGTADLQTLPFRLQEPALPTTYQVPLRGPRGEVANPDEAVVYNGTCLIGPKTQLDPLHRRNGDISFQFEPAAAFGHLAPPTNSFPQEDFGGIPNDLLLHYLSSVGKLTNQEFGDALQSIHDDRRLACPTHYPTPTTADRQAALRLFSQLGFGDYDSLAGTIQVLPPALLRLPIAGNAARRMLLTGARTPQLLRQLREAADSLGIQVTINSQYDGQTIAENLTGLTPSLREATTQPFRLLLPDRVELLAHGSPAQLYGDQQLKALATQCGIQFCGDIVQANLLNFSGSLRDYHQALVEYTEELPPDWKQSWFDPQTLRWQPGTGDRSSFCLVEFEYRVYRRQCFLWQNGKPYVVDKSWGRYLVLQHANKQVLYYNRRDQVLKVPAAVPFPELPARAIALLSGFAPTLEWNESEKRRYNVYQTGNTHNLLYNRLPSVLGQQIREIY</sequence>
<dbReference type="Proteomes" id="UP001167796">
    <property type="component" value="Unassembled WGS sequence"/>
</dbReference>
<organism evidence="1 2">
    <name type="scientific">Hymenobacter mellowenesis</name>
    <dbReference type="NCBI Taxonomy" id="3063995"/>
    <lineage>
        <taxon>Bacteria</taxon>
        <taxon>Pseudomonadati</taxon>
        <taxon>Bacteroidota</taxon>
        <taxon>Cytophagia</taxon>
        <taxon>Cytophagales</taxon>
        <taxon>Hymenobacteraceae</taxon>
        <taxon>Hymenobacter</taxon>
    </lineage>
</organism>
<reference evidence="1" key="1">
    <citation type="submission" date="2023-07" db="EMBL/GenBank/DDBJ databases">
        <authorList>
            <person name="Kim M.K."/>
        </authorList>
    </citation>
    <scope>NUCLEOTIDE SEQUENCE</scope>
    <source>
        <strain evidence="1">M29</strain>
    </source>
</reference>
<keyword evidence="2" id="KW-1185">Reference proteome</keyword>
<evidence type="ECO:0000313" key="1">
    <source>
        <dbReference type="EMBL" id="MDO7848685.1"/>
    </source>
</evidence>
<accession>A0ABT9AFP1</accession>
<evidence type="ECO:0000313" key="2">
    <source>
        <dbReference type="Proteomes" id="UP001167796"/>
    </source>
</evidence>
<proteinExistence type="predicted"/>
<name>A0ABT9AFP1_9BACT</name>
<comment type="caution">
    <text evidence="1">The sequence shown here is derived from an EMBL/GenBank/DDBJ whole genome shotgun (WGS) entry which is preliminary data.</text>
</comment>
<dbReference type="RefSeq" id="WP_305013352.1">
    <property type="nucleotide sequence ID" value="NZ_JAUQSX010000012.1"/>
</dbReference>
<gene>
    <name evidence="1" type="ORF">Q5H92_20130</name>
</gene>